<evidence type="ECO:0000256" key="2">
    <source>
        <dbReference type="SAM" id="Phobius"/>
    </source>
</evidence>
<feature type="compositionally biased region" description="Basic and acidic residues" evidence="1">
    <location>
        <begin position="52"/>
        <end position="61"/>
    </location>
</feature>
<keyword evidence="2" id="KW-0472">Membrane</keyword>
<comment type="caution">
    <text evidence="3">The sequence shown here is derived from an EMBL/GenBank/DDBJ whole genome shotgun (WGS) entry which is preliminary data.</text>
</comment>
<feature type="transmembrane region" description="Helical" evidence="2">
    <location>
        <begin position="120"/>
        <end position="143"/>
    </location>
</feature>
<protein>
    <submittedName>
        <fullName evidence="3">Uncharacterized protein</fullName>
    </submittedName>
</protein>
<keyword evidence="2" id="KW-0812">Transmembrane</keyword>
<name>A0A9K3GGJ1_9EUKA</name>
<dbReference type="AlphaFoldDB" id="A0A9K3GGJ1"/>
<evidence type="ECO:0000313" key="3">
    <source>
        <dbReference type="EMBL" id="GIQ82153.1"/>
    </source>
</evidence>
<feature type="transmembrane region" description="Helical" evidence="2">
    <location>
        <begin position="333"/>
        <end position="357"/>
    </location>
</feature>
<dbReference type="EMBL" id="BDIP01000606">
    <property type="protein sequence ID" value="GIQ82153.1"/>
    <property type="molecule type" value="Genomic_DNA"/>
</dbReference>
<reference evidence="3 4" key="1">
    <citation type="journal article" date="2018" name="PLoS ONE">
        <title>The draft genome of Kipferlia bialata reveals reductive genome evolution in fornicate parasites.</title>
        <authorList>
            <person name="Tanifuji G."/>
            <person name="Takabayashi S."/>
            <person name="Kume K."/>
            <person name="Takagi M."/>
            <person name="Nakayama T."/>
            <person name="Kamikawa R."/>
            <person name="Inagaki Y."/>
            <person name="Hashimoto T."/>
        </authorList>
    </citation>
    <scope>NUCLEOTIDE SEQUENCE [LARGE SCALE GENOMIC DNA]</scope>
    <source>
        <strain evidence="3">NY0173</strain>
    </source>
</reference>
<dbReference type="Proteomes" id="UP000265618">
    <property type="component" value="Unassembled WGS sequence"/>
</dbReference>
<dbReference type="OrthoDB" id="427138at2759"/>
<gene>
    <name evidence="3" type="ORF">KIPB_003239</name>
</gene>
<keyword evidence="2" id="KW-1133">Transmembrane helix</keyword>
<sequence length="375" mass="41867">MSSEEVSPPVFGFQAEDTEVEREKDVPQMETVETEREEEREEEEAPTPEVQAESKTEAKSDTKGGVVGLARHYLPMLLDAFFTVFNVIMRLEPYALWAWGRMMVVYKRLEPYHPKALLQILTGVTLMFFGGQFMVTVALITALQQGGGKELVQGVRQLYNQAKSAAEAKAIDDKVDDDNNGVADVEELSASGRLARRTLLFLRVCDPLVVQTALRHLYTSMLAAMATLRVKFARTASLGASIGSYINIPVQRYIVPSLKAVTPDEYERWYAPIGSYICRVAGASIAFTIQAWLETISTAVFGGHMAIKGFGHFIRALNKPELLWLTEGVLDDALAWVLVAIGIYAQFFVLGNMPFILRLPLMPVYTVETVLRWFV</sequence>
<feature type="region of interest" description="Disordered" evidence="1">
    <location>
        <begin position="1"/>
        <end position="61"/>
    </location>
</feature>
<organism evidence="3 4">
    <name type="scientific">Kipferlia bialata</name>
    <dbReference type="NCBI Taxonomy" id="797122"/>
    <lineage>
        <taxon>Eukaryota</taxon>
        <taxon>Metamonada</taxon>
        <taxon>Carpediemonas-like organisms</taxon>
        <taxon>Kipferlia</taxon>
    </lineage>
</organism>
<feature type="transmembrane region" description="Helical" evidence="2">
    <location>
        <begin position="80"/>
        <end position="100"/>
    </location>
</feature>
<proteinExistence type="predicted"/>
<keyword evidence="4" id="KW-1185">Reference proteome</keyword>
<evidence type="ECO:0000256" key="1">
    <source>
        <dbReference type="SAM" id="MobiDB-lite"/>
    </source>
</evidence>
<evidence type="ECO:0000313" key="4">
    <source>
        <dbReference type="Proteomes" id="UP000265618"/>
    </source>
</evidence>
<accession>A0A9K3GGJ1</accession>
<feature type="compositionally biased region" description="Acidic residues" evidence="1">
    <location>
        <begin position="35"/>
        <end position="46"/>
    </location>
</feature>